<evidence type="ECO:0000313" key="3">
    <source>
        <dbReference type="Proteomes" id="UP000557739"/>
    </source>
</evidence>
<evidence type="ECO:0000256" key="1">
    <source>
        <dbReference type="SAM" id="SignalP"/>
    </source>
</evidence>
<dbReference type="SUPFAM" id="SSF56935">
    <property type="entry name" value="Porins"/>
    <property type="match status" value="1"/>
</dbReference>
<evidence type="ECO:0008006" key="4">
    <source>
        <dbReference type="Google" id="ProtNLM"/>
    </source>
</evidence>
<name>A0A7W9ANP1_9SPHN</name>
<reference evidence="2 3" key="1">
    <citation type="submission" date="2020-08" db="EMBL/GenBank/DDBJ databases">
        <title>Genomic Encyclopedia of Type Strains, Phase IV (KMG-IV): sequencing the most valuable type-strain genomes for metagenomic binning, comparative biology and taxonomic classification.</title>
        <authorList>
            <person name="Goeker M."/>
        </authorList>
    </citation>
    <scope>NUCLEOTIDE SEQUENCE [LARGE SCALE GENOMIC DNA]</scope>
    <source>
        <strain evidence="2 3">DSM 27244</strain>
    </source>
</reference>
<accession>A0A7W9ANP1</accession>
<comment type="caution">
    <text evidence="2">The sequence shown here is derived from an EMBL/GenBank/DDBJ whole genome shotgun (WGS) entry which is preliminary data.</text>
</comment>
<organism evidence="2 3">
    <name type="scientific">Sphingomonas yantingensis</name>
    <dbReference type="NCBI Taxonomy" id="1241761"/>
    <lineage>
        <taxon>Bacteria</taxon>
        <taxon>Pseudomonadati</taxon>
        <taxon>Pseudomonadota</taxon>
        <taxon>Alphaproteobacteria</taxon>
        <taxon>Sphingomonadales</taxon>
        <taxon>Sphingomonadaceae</taxon>
        <taxon>Sphingomonas</taxon>
    </lineage>
</organism>
<dbReference type="Proteomes" id="UP000557739">
    <property type="component" value="Unassembled WGS sequence"/>
</dbReference>
<proteinExistence type="predicted"/>
<protein>
    <recommendedName>
        <fullName evidence="4">Preprotein translocase subunit YajC</fullName>
    </recommendedName>
</protein>
<dbReference type="EMBL" id="JACIJJ010000001">
    <property type="protein sequence ID" value="MBB5697788.1"/>
    <property type="molecule type" value="Genomic_DNA"/>
</dbReference>
<dbReference type="RefSeq" id="WP_184025371.1">
    <property type="nucleotide sequence ID" value="NZ_JACIJJ010000001.1"/>
</dbReference>
<keyword evidence="1" id="KW-0732">Signal</keyword>
<gene>
    <name evidence="2" type="ORF">FHR19_001113</name>
</gene>
<sequence length="546" mass="57488">MRATLLAATALACGLALPAAAQDLPAGSPAARGGGSRVDVSPYINLSQVLVADLSNGNDVLTYSSVQAGIDATVQTRRTQAQLSYNYEHRFAWDDNLDDTSIHSGLARVNMQLTPSIGFEVGGIATRARSDIRGAAPGLLVGNVANISQLYGVYGGPTFTKQIDQFALNAAYRIGYTKVEVPDSGVGLVAGQPRLDYYDDSLSHLVTASIGTRADTILPVGVTLSGQYEGEDAGQLDQRYEGWFGRGDVLLPVSGTLALTAGVGYERIQISQRDALLDAGGNVVVDGNGRFVTDDASPRRLAYDIDGVFYDAGVVWRPSPRTTVEVHLGERYGTFSGTGSLNWQMNETDALQVVVYDSVQSFGRQLGDGISALPTSFNNPFTGQGNAYNGCIFGTEGGAAGGCLNSVFQSVSTANYRARGIDAVYAVTQGRLRLGAGAGYANRRFFAPGNTAGVNLEGIEDESAYVQAFASRQLDGNSGVTGDVFYNWYRGGLGGFETQGAGATGAYYHNWGRLDATASAGVYVSDQSLSDADVVAQALIGLGYRF</sequence>
<evidence type="ECO:0000313" key="2">
    <source>
        <dbReference type="EMBL" id="MBB5697788.1"/>
    </source>
</evidence>
<keyword evidence="3" id="KW-1185">Reference proteome</keyword>
<feature type="signal peptide" evidence="1">
    <location>
        <begin position="1"/>
        <end position="21"/>
    </location>
</feature>
<feature type="chain" id="PRO_5031497362" description="Preprotein translocase subunit YajC" evidence="1">
    <location>
        <begin position="22"/>
        <end position="546"/>
    </location>
</feature>
<dbReference type="AlphaFoldDB" id="A0A7W9ANP1"/>